<dbReference type="PATRIC" id="fig|83552.4.peg.2286"/>
<dbReference type="GO" id="GO:0016491">
    <property type="term" value="F:oxidoreductase activity"/>
    <property type="evidence" value="ECO:0007669"/>
    <property type="project" value="UniProtKB-KW"/>
</dbReference>
<sequence length="250" mass="27563">MNNRKALVTGSTSGIGYAIAGKFLEEGAQVITTGRSAKGPVFDQVDPNKSHYLSADLKDFSNIDNLLKFTFNKFSGPPDIAVINAGIGLAGTLLTSDWTKWNELFDLNCKSTFYQLKIIAAAMLKCHDTDEAYKKKQKDIVILSSIVGRNISEANPVYGATKFALTSAAESLRKEICHTSIRVTVIEPGFVRSNFQERAGYDLAAFQDLEEKFGPFLTPEDIASQVLFVVQQPKHINISNLIIRPSRQKP</sequence>
<evidence type="ECO:0000313" key="4">
    <source>
        <dbReference type="Proteomes" id="UP000031307"/>
    </source>
</evidence>
<evidence type="ECO:0000256" key="2">
    <source>
        <dbReference type="ARBA" id="ARBA00023002"/>
    </source>
</evidence>
<keyword evidence="2 3" id="KW-0560">Oxidoreductase</keyword>
<organism evidence="3 4">
    <name type="scientific">Parachlamydia acanthamoebae</name>
    <dbReference type="NCBI Taxonomy" id="83552"/>
    <lineage>
        <taxon>Bacteria</taxon>
        <taxon>Pseudomonadati</taxon>
        <taxon>Chlamydiota</taxon>
        <taxon>Chlamydiia</taxon>
        <taxon>Parachlamydiales</taxon>
        <taxon>Parachlamydiaceae</taxon>
        <taxon>Parachlamydia</taxon>
    </lineage>
</organism>
<dbReference type="PANTHER" id="PTHR43115:SF4">
    <property type="entry name" value="DEHYDROGENASE_REDUCTASE SDR FAMILY MEMBER 11"/>
    <property type="match status" value="1"/>
</dbReference>
<dbReference type="PRINTS" id="PR00081">
    <property type="entry name" value="GDHRDH"/>
</dbReference>
<proteinExistence type="inferred from homology"/>
<dbReference type="PANTHER" id="PTHR43115">
    <property type="entry name" value="DEHYDROGENASE/REDUCTASE SDR FAMILY MEMBER 11"/>
    <property type="match status" value="1"/>
</dbReference>
<reference evidence="3 4" key="1">
    <citation type="journal article" date="2014" name="Mol. Biol. Evol.">
        <title>Massive expansion of Ubiquitination-related gene families within the Chlamydiae.</title>
        <authorList>
            <person name="Domman D."/>
            <person name="Collingro A."/>
            <person name="Lagkouvardos I."/>
            <person name="Gehre L."/>
            <person name="Weinmaier T."/>
            <person name="Rattei T."/>
            <person name="Subtil A."/>
            <person name="Horn M."/>
        </authorList>
    </citation>
    <scope>NUCLEOTIDE SEQUENCE [LARGE SCALE GENOMIC DNA]</scope>
    <source>
        <strain evidence="3 4">OEW1</strain>
    </source>
</reference>
<dbReference type="EMBL" id="JSAM01000111">
    <property type="protein sequence ID" value="KIA76637.1"/>
    <property type="molecule type" value="Genomic_DNA"/>
</dbReference>
<dbReference type="InterPro" id="IPR036291">
    <property type="entry name" value="NAD(P)-bd_dom_sf"/>
</dbReference>
<dbReference type="Gene3D" id="3.40.50.720">
    <property type="entry name" value="NAD(P)-binding Rossmann-like Domain"/>
    <property type="match status" value="1"/>
</dbReference>
<dbReference type="EC" id="1.-.-.-" evidence="3"/>
<comment type="caution">
    <text evidence="3">The sequence shown here is derived from an EMBL/GenBank/DDBJ whole genome shotgun (WGS) entry which is preliminary data.</text>
</comment>
<dbReference type="InterPro" id="IPR002347">
    <property type="entry name" value="SDR_fam"/>
</dbReference>
<accession>A0A0C1E5S4</accession>
<dbReference type="SUPFAM" id="SSF51735">
    <property type="entry name" value="NAD(P)-binding Rossmann-fold domains"/>
    <property type="match status" value="1"/>
</dbReference>
<dbReference type="OMA" id="NDFRDAN"/>
<gene>
    <name evidence="3" type="ORF">DB43_AA00620</name>
</gene>
<evidence type="ECO:0000256" key="1">
    <source>
        <dbReference type="ARBA" id="ARBA00006484"/>
    </source>
</evidence>
<dbReference type="Pfam" id="PF00106">
    <property type="entry name" value="adh_short"/>
    <property type="match status" value="1"/>
</dbReference>
<dbReference type="RefSeq" id="WP_013925770.1">
    <property type="nucleotide sequence ID" value="NZ_JSAM01000111.1"/>
</dbReference>
<dbReference type="CDD" id="cd05233">
    <property type="entry name" value="SDR_c"/>
    <property type="match status" value="1"/>
</dbReference>
<comment type="similarity">
    <text evidence="1">Belongs to the short-chain dehydrogenases/reductases (SDR) family.</text>
</comment>
<evidence type="ECO:0000313" key="3">
    <source>
        <dbReference type="EMBL" id="KIA76637.1"/>
    </source>
</evidence>
<dbReference type="Proteomes" id="UP000031307">
    <property type="component" value="Unassembled WGS sequence"/>
</dbReference>
<name>A0A0C1E5S4_9BACT</name>
<dbReference type="AlphaFoldDB" id="A0A0C1E5S4"/>
<protein>
    <submittedName>
        <fullName evidence="3">Putative oxidoreductase</fullName>
        <ecNumber evidence="3">1.-.-.-</ecNumber>
    </submittedName>
</protein>